<accession>A0ABR3X1Y6</accession>
<keyword evidence="6 9" id="KW-0808">Transferase</keyword>
<dbReference type="InterPro" id="IPR011076">
    <property type="entry name" value="Malate_synth_sf"/>
</dbReference>
<dbReference type="CDD" id="cd00727">
    <property type="entry name" value="malate_synt_A"/>
    <property type="match status" value="1"/>
</dbReference>
<evidence type="ECO:0000256" key="4">
    <source>
        <dbReference type="ARBA" id="ARBA00022435"/>
    </source>
</evidence>
<feature type="domain" description="Malate synthase N-terminal" evidence="11">
    <location>
        <begin position="8"/>
        <end position="67"/>
    </location>
</feature>
<dbReference type="InterPro" id="IPR006252">
    <property type="entry name" value="Malate_synthA"/>
</dbReference>
<evidence type="ECO:0000259" key="12">
    <source>
        <dbReference type="Pfam" id="PF20659"/>
    </source>
</evidence>
<dbReference type="InterPro" id="IPR019830">
    <property type="entry name" value="Malate_synthase_CS"/>
</dbReference>
<comment type="pathway">
    <text evidence="9">Carbohydrate metabolism; glyoxylate cycle; (S)-malate from isocitrate: step 2/2.</text>
</comment>
<evidence type="ECO:0000259" key="10">
    <source>
        <dbReference type="Pfam" id="PF01274"/>
    </source>
</evidence>
<sequence length="573" mass="64078">MAVDTENQVRILGPTTAAHDKILTPEATHFVSLLHRCFNARRLELLRAREARQAEFDGGSLPGFLPEAVKVRDDPTWRGVPPAPGLVDRRVEITGPTDRKMVINALNSGVQTYMADFEDSLSPTWDSVINGQVNLFDAVRRDIHFSQNGKEYTLNLQNNRTPPTIIVRPRGWHLDEAHFVVDNEAVSGGIFDFALYFFHNAVESTRQGFGPYFYLPKMESHLEARLWNDIFNFSQDYIGMRRGTIRGTVLIETISAAFEMDEIIYELREHSSGLNCGRWDYLFTVIKRFRNNPKFVRLVIRLLVGTFAHQLFNYRFVLPDRGACTMTVPFMDAYVKLLINTCHKRGVHAMGGMAAQIPIKGNDAANAEALGRVRADKLREVKAGHDGTWVAHPALAPIAAEAFKSHMPGPNQLYQLRNEWAGVGAQELLNTRVEGASVTEAGIRKNISVSLQYMEAWLRGSGCVAVDHLMEDAATAEVSRSQIWQWVKHGVTTSDGRKVDKSYVLSVLETETNALLQAAAKDGNNKFELASKYLAPEITGEQYSDFLTSLLYHEIISPDATARPNGTKATSNL</sequence>
<reference evidence="13 14" key="1">
    <citation type="journal article" date="2024" name="IMA Fungus">
        <title>IMA Genome - F19 : A genome assembly and annotation guide to empower mycologists, including annotated draft genome sequences of Ceratocystis pirilliformis, Diaporthe australafricana, Fusarium ophioides, Paecilomyces lecythidis, and Sporothrix stenoceras.</title>
        <authorList>
            <person name="Aylward J."/>
            <person name="Wilson A.M."/>
            <person name="Visagie C.M."/>
            <person name="Spraker J."/>
            <person name="Barnes I."/>
            <person name="Buitendag C."/>
            <person name="Ceriani C."/>
            <person name="Del Mar Angel L."/>
            <person name="du Plessis D."/>
            <person name="Fuchs T."/>
            <person name="Gasser K."/>
            <person name="Kramer D."/>
            <person name="Li W."/>
            <person name="Munsamy K."/>
            <person name="Piso A."/>
            <person name="Price J.L."/>
            <person name="Sonnekus B."/>
            <person name="Thomas C."/>
            <person name="van der Nest A."/>
            <person name="van Dijk A."/>
            <person name="van Heerden A."/>
            <person name="van Vuuren N."/>
            <person name="Yilmaz N."/>
            <person name="Duong T.A."/>
            <person name="van der Merwe N.A."/>
            <person name="Wingfield M.J."/>
            <person name="Wingfield B.D."/>
        </authorList>
    </citation>
    <scope>NUCLEOTIDE SEQUENCE [LARGE SCALE GENOMIC DNA]</scope>
    <source>
        <strain evidence="13 14">CMW 18300</strain>
    </source>
</reference>
<feature type="domain" description="Malate synthase TIM barrel" evidence="10">
    <location>
        <begin position="315"/>
        <end position="430"/>
    </location>
</feature>
<dbReference type="Gene3D" id="1.20.1220.12">
    <property type="entry name" value="Malate synthase, domain III"/>
    <property type="match status" value="1"/>
</dbReference>
<evidence type="ECO:0000256" key="1">
    <source>
        <dbReference type="ARBA" id="ARBA00004275"/>
    </source>
</evidence>
<dbReference type="InterPro" id="IPR044856">
    <property type="entry name" value="Malate_synth_C_sf"/>
</dbReference>
<protein>
    <recommendedName>
        <fullName evidence="3 9">Malate synthase</fullName>
        <ecNumber evidence="3 9">2.3.3.9</ecNumber>
    </recommendedName>
</protein>
<dbReference type="InterPro" id="IPR001465">
    <property type="entry name" value="Malate_synthase_TIM"/>
</dbReference>
<keyword evidence="13" id="KW-0012">Acyltransferase</keyword>
<evidence type="ECO:0000259" key="11">
    <source>
        <dbReference type="Pfam" id="PF20656"/>
    </source>
</evidence>
<evidence type="ECO:0000256" key="9">
    <source>
        <dbReference type="RuleBase" id="RU000555"/>
    </source>
</evidence>
<dbReference type="EMBL" id="JAWRVE010000039">
    <property type="protein sequence ID" value="KAL1869958.1"/>
    <property type="molecule type" value="Genomic_DNA"/>
</dbReference>
<proteinExistence type="inferred from homology"/>
<name>A0ABR3X1Y6_9PEZI</name>
<gene>
    <name evidence="13" type="primary">ACU9_2</name>
    <name evidence="13" type="ORF">Daus18300_005419</name>
</gene>
<dbReference type="NCBIfam" id="TIGR01344">
    <property type="entry name" value="malate_syn_A"/>
    <property type="match status" value="1"/>
</dbReference>
<keyword evidence="14" id="KW-1185">Reference proteome</keyword>
<dbReference type="Pfam" id="PF20659">
    <property type="entry name" value="MS_C"/>
    <property type="match status" value="1"/>
</dbReference>
<organism evidence="13 14">
    <name type="scientific">Diaporthe australafricana</name>
    <dbReference type="NCBI Taxonomy" id="127596"/>
    <lineage>
        <taxon>Eukaryota</taxon>
        <taxon>Fungi</taxon>
        <taxon>Dikarya</taxon>
        <taxon>Ascomycota</taxon>
        <taxon>Pezizomycotina</taxon>
        <taxon>Sordariomycetes</taxon>
        <taxon>Sordariomycetidae</taxon>
        <taxon>Diaporthales</taxon>
        <taxon>Diaporthaceae</taxon>
        <taxon>Diaporthe</taxon>
    </lineage>
</organism>
<feature type="domain" description="Malate synthase C-terminal" evidence="12">
    <location>
        <begin position="438"/>
        <end position="555"/>
    </location>
</feature>
<comment type="caution">
    <text evidence="13">The sequence shown here is derived from an EMBL/GenBank/DDBJ whole genome shotgun (WGS) entry which is preliminary data.</text>
</comment>
<evidence type="ECO:0000256" key="3">
    <source>
        <dbReference type="ARBA" id="ARBA00012636"/>
    </source>
</evidence>
<keyword evidence="4 9" id="KW-0329">Glyoxylate bypass</keyword>
<dbReference type="PANTHER" id="PTHR42902:SF1">
    <property type="entry name" value="MALATE SYNTHASE 1-RELATED"/>
    <property type="match status" value="1"/>
</dbReference>
<dbReference type="PROSITE" id="PS00510">
    <property type="entry name" value="MALATE_SYNTHASE"/>
    <property type="match status" value="1"/>
</dbReference>
<keyword evidence="5 9" id="KW-0816">Tricarboxylic acid cycle</keyword>
<comment type="subcellular location">
    <subcellularLocation>
        <location evidence="1">Peroxisome</location>
    </subcellularLocation>
</comment>
<dbReference type="InterPro" id="IPR048356">
    <property type="entry name" value="MS_N"/>
</dbReference>
<dbReference type="Gene3D" id="3.20.20.360">
    <property type="entry name" value="Malate synthase, domain 3"/>
    <property type="match status" value="2"/>
</dbReference>
<evidence type="ECO:0000256" key="2">
    <source>
        <dbReference type="ARBA" id="ARBA00006394"/>
    </source>
</evidence>
<dbReference type="InterPro" id="IPR048355">
    <property type="entry name" value="MS_C"/>
</dbReference>
<dbReference type="PANTHER" id="PTHR42902">
    <property type="entry name" value="MALATE SYNTHASE"/>
    <property type="match status" value="1"/>
</dbReference>
<evidence type="ECO:0000313" key="13">
    <source>
        <dbReference type="EMBL" id="KAL1869958.1"/>
    </source>
</evidence>
<evidence type="ECO:0000256" key="5">
    <source>
        <dbReference type="ARBA" id="ARBA00022532"/>
    </source>
</evidence>
<dbReference type="Pfam" id="PF01274">
    <property type="entry name" value="MS_TIM-barrel"/>
    <property type="match status" value="2"/>
</dbReference>
<keyword evidence="7" id="KW-0576">Peroxisome</keyword>
<dbReference type="Proteomes" id="UP001583177">
    <property type="component" value="Unassembled WGS sequence"/>
</dbReference>
<dbReference type="EC" id="2.3.3.9" evidence="3 9"/>
<evidence type="ECO:0000256" key="7">
    <source>
        <dbReference type="ARBA" id="ARBA00023140"/>
    </source>
</evidence>
<dbReference type="InterPro" id="IPR046363">
    <property type="entry name" value="MS_N_TIM-barrel_dom"/>
</dbReference>
<comment type="similarity">
    <text evidence="2 9">Belongs to the malate synthase family.</text>
</comment>
<comment type="catalytic activity">
    <reaction evidence="8 9">
        <text>glyoxylate + acetyl-CoA + H2O = (S)-malate + CoA + H(+)</text>
        <dbReference type="Rhea" id="RHEA:18181"/>
        <dbReference type="ChEBI" id="CHEBI:15377"/>
        <dbReference type="ChEBI" id="CHEBI:15378"/>
        <dbReference type="ChEBI" id="CHEBI:15589"/>
        <dbReference type="ChEBI" id="CHEBI:36655"/>
        <dbReference type="ChEBI" id="CHEBI:57287"/>
        <dbReference type="ChEBI" id="CHEBI:57288"/>
        <dbReference type="EC" id="2.3.3.9"/>
    </reaction>
</comment>
<dbReference type="PIRSF" id="PIRSF001363">
    <property type="entry name" value="Malate_synth"/>
    <property type="match status" value="1"/>
</dbReference>
<dbReference type="Pfam" id="PF20656">
    <property type="entry name" value="MS_N"/>
    <property type="match status" value="1"/>
</dbReference>
<evidence type="ECO:0000313" key="14">
    <source>
        <dbReference type="Proteomes" id="UP001583177"/>
    </source>
</evidence>
<dbReference type="GO" id="GO:0004474">
    <property type="term" value="F:malate synthase activity"/>
    <property type="evidence" value="ECO:0007669"/>
    <property type="project" value="UniProtKB-EC"/>
</dbReference>
<feature type="domain" description="Malate synthase TIM barrel" evidence="10">
    <location>
        <begin position="164"/>
        <end position="296"/>
    </location>
</feature>
<dbReference type="SUPFAM" id="SSF51645">
    <property type="entry name" value="Malate synthase G"/>
    <property type="match status" value="1"/>
</dbReference>
<evidence type="ECO:0000256" key="8">
    <source>
        <dbReference type="ARBA" id="ARBA00047918"/>
    </source>
</evidence>
<evidence type="ECO:0000256" key="6">
    <source>
        <dbReference type="ARBA" id="ARBA00022679"/>
    </source>
</evidence>